<keyword evidence="3" id="KW-1185">Reference proteome</keyword>
<dbReference type="Proteomes" id="UP000249254">
    <property type="component" value="Unassembled WGS sequence"/>
</dbReference>
<sequence>MNVNTYRAYEREPDSSKHTPLDHQHAMHFAKRMGVRWEWLLLGEGAPWRDEDERREKILEAYDEATEDRKAAVADAIVRLLKAG</sequence>
<protein>
    <submittedName>
        <fullName evidence="2">Uncharacterized protein</fullName>
    </submittedName>
</protein>
<evidence type="ECO:0000313" key="2">
    <source>
        <dbReference type="EMBL" id="RAK51613.1"/>
    </source>
</evidence>
<reference evidence="3" key="1">
    <citation type="submission" date="2018-05" db="EMBL/GenBank/DDBJ databases">
        <authorList>
            <person name="Li X."/>
        </authorList>
    </citation>
    <scope>NUCLEOTIDE SEQUENCE [LARGE SCALE GENOMIC DNA]</scope>
    <source>
        <strain evidence="3">LX32</strain>
    </source>
</reference>
<feature type="region of interest" description="Disordered" evidence="1">
    <location>
        <begin position="1"/>
        <end position="22"/>
    </location>
</feature>
<organism evidence="2 3">
    <name type="scientific">Phenylobacterium soli</name>
    <dbReference type="NCBI Taxonomy" id="2170551"/>
    <lineage>
        <taxon>Bacteria</taxon>
        <taxon>Pseudomonadati</taxon>
        <taxon>Pseudomonadota</taxon>
        <taxon>Alphaproteobacteria</taxon>
        <taxon>Caulobacterales</taxon>
        <taxon>Caulobacteraceae</taxon>
        <taxon>Phenylobacterium</taxon>
    </lineage>
</organism>
<dbReference type="EMBL" id="QFYQ01000002">
    <property type="protein sequence ID" value="RAK51613.1"/>
    <property type="molecule type" value="Genomic_DNA"/>
</dbReference>
<evidence type="ECO:0000313" key="3">
    <source>
        <dbReference type="Proteomes" id="UP000249254"/>
    </source>
</evidence>
<accession>A0A328AA65</accession>
<gene>
    <name evidence="2" type="ORF">DJ017_17405</name>
</gene>
<feature type="compositionally biased region" description="Basic and acidic residues" evidence="1">
    <location>
        <begin position="8"/>
        <end position="22"/>
    </location>
</feature>
<evidence type="ECO:0000256" key="1">
    <source>
        <dbReference type="SAM" id="MobiDB-lite"/>
    </source>
</evidence>
<dbReference type="AlphaFoldDB" id="A0A328AA65"/>
<name>A0A328AA65_9CAUL</name>
<comment type="caution">
    <text evidence="2">The sequence shown here is derived from an EMBL/GenBank/DDBJ whole genome shotgun (WGS) entry which is preliminary data.</text>
</comment>
<proteinExistence type="predicted"/>